<keyword evidence="2" id="KW-1185">Reference proteome</keyword>
<evidence type="ECO:0000313" key="2">
    <source>
        <dbReference type="Proteomes" id="UP000655588"/>
    </source>
</evidence>
<name>A0A833VLF4_9HYME</name>
<dbReference type="AlphaFoldDB" id="A0A833VLF4"/>
<accession>A0A833VLF4</accession>
<dbReference type="Proteomes" id="UP000655588">
    <property type="component" value="Unassembled WGS sequence"/>
</dbReference>
<evidence type="ECO:0000313" key="1">
    <source>
        <dbReference type="EMBL" id="KAF3422936.1"/>
    </source>
</evidence>
<protein>
    <submittedName>
        <fullName evidence="1">Uncharacterized protein</fullName>
    </submittedName>
</protein>
<organism evidence="1 2">
    <name type="scientific">Frieseomelitta varia</name>
    <dbReference type="NCBI Taxonomy" id="561572"/>
    <lineage>
        <taxon>Eukaryota</taxon>
        <taxon>Metazoa</taxon>
        <taxon>Ecdysozoa</taxon>
        <taxon>Arthropoda</taxon>
        <taxon>Hexapoda</taxon>
        <taxon>Insecta</taxon>
        <taxon>Pterygota</taxon>
        <taxon>Neoptera</taxon>
        <taxon>Endopterygota</taxon>
        <taxon>Hymenoptera</taxon>
        <taxon>Apocrita</taxon>
        <taxon>Aculeata</taxon>
        <taxon>Apoidea</taxon>
        <taxon>Anthophila</taxon>
        <taxon>Apidae</taxon>
        <taxon>Frieseomelitta</taxon>
    </lineage>
</organism>
<gene>
    <name evidence="1" type="ORF">E2986_13788</name>
</gene>
<sequence length="84" mass="10159">MNTSVPTNKFHFLFNFSVLKYWFKFLNELFVLQLKSKDFSTFNLKELEIGVKRDIERQERHKFLNTVLSQEKQLKLTDKLIETS</sequence>
<reference evidence="1" key="1">
    <citation type="submission" date="2019-11" db="EMBL/GenBank/DDBJ databases">
        <title>The nuclear and mitochondrial genomes of Frieseomelitta varia - a highly eusocial stingless bee (Meliponini) with a permanently sterile worker caste.</title>
        <authorList>
            <person name="Freitas F.C.P."/>
            <person name="Lourenco A.P."/>
            <person name="Nunes F.M.F."/>
            <person name="Paschoal A.R."/>
            <person name="Abreu F.C.P."/>
            <person name="Barbin F.O."/>
            <person name="Bataglia L."/>
            <person name="Cardoso-Junior C.A.M."/>
            <person name="Cervoni M.S."/>
            <person name="Silva S.R."/>
            <person name="Dalarmi F."/>
            <person name="Del Lama M.A."/>
            <person name="Depintor T.S."/>
            <person name="Ferreira K.M."/>
            <person name="Goria P.S."/>
            <person name="Jaskot M.C."/>
            <person name="Lago D.C."/>
            <person name="Luna-Lucena D."/>
            <person name="Moda L.M."/>
            <person name="Nascimento L."/>
            <person name="Pedrino M."/>
            <person name="Rabico F.O."/>
            <person name="Sanches F.C."/>
            <person name="Santos D.E."/>
            <person name="Santos C.G."/>
            <person name="Vieira J."/>
            <person name="Lopes T.F."/>
            <person name="Barchuk A.R."/>
            <person name="Hartfelder K."/>
            <person name="Simoes Z.L.P."/>
            <person name="Bitondi M.M.G."/>
            <person name="Pinheiro D.G."/>
        </authorList>
    </citation>
    <scope>NUCLEOTIDE SEQUENCE</scope>
    <source>
        <strain evidence="1">USP_RPSP 00005682</strain>
        <tissue evidence="1">Whole individual</tissue>
    </source>
</reference>
<dbReference type="EMBL" id="WNWW01000616">
    <property type="protein sequence ID" value="KAF3422936.1"/>
    <property type="molecule type" value="Genomic_DNA"/>
</dbReference>
<proteinExistence type="predicted"/>
<comment type="caution">
    <text evidence="1">The sequence shown here is derived from an EMBL/GenBank/DDBJ whole genome shotgun (WGS) entry which is preliminary data.</text>
</comment>